<feature type="compositionally biased region" description="Polar residues" evidence="1">
    <location>
        <begin position="137"/>
        <end position="147"/>
    </location>
</feature>
<name>A0A0H2S6Z9_9AGAM</name>
<organism evidence="2 3">
    <name type="scientific">Schizopora paradoxa</name>
    <dbReference type="NCBI Taxonomy" id="27342"/>
    <lineage>
        <taxon>Eukaryota</taxon>
        <taxon>Fungi</taxon>
        <taxon>Dikarya</taxon>
        <taxon>Basidiomycota</taxon>
        <taxon>Agaricomycotina</taxon>
        <taxon>Agaricomycetes</taxon>
        <taxon>Hymenochaetales</taxon>
        <taxon>Schizoporaceae</taxon>
        <taxon>Schizopora</taxon>
    </lineage>
</organism>
<keyword evidence="3" id="KW-1185">Reference proteome</keyword>
<feature type="compositionally biased region" description="Basic and acidic residues" evidence="1">
    <location>
        <begin position="92"/>
        <end position="109"/>
    </location>
</feature>
<dbReference type="InParanoid" id="A0A0H2S6Z9"/>
<dbReference type="AlphaFoldDB" id="A0A0H2S6Z9"/>
<feature type="region of interest" description="Disordered" evidence="1">
    <location>
        <begin position="470"/>
        <end position="494"/>
    </location>
</feature>
<sequence length="525" mass="59295">MGLVDSFIRSVGSLTIVDDLDDYSTSTDATVVDRKRQRTAAGVVARPRRPPTPPIQSALPSLDDLRRENRALRQRQEKFEKEIARAKRHVDHYKERRREAERDKDKMASRVKELEVTVENMKESYQAELDDVRAQLESTASIKQQSPPAREQDDLSKSRRTQTPFPSDAQTDTDLARQLVEKDDEIRALRVYLDETDELSVTDVVNLVRDLNSEIASLTASIVDSVLFLKTFEFEQAWVLEAAEPYLADCLQVLAGGAASTDFSNDPTLVQLALQGWIVHCCRTVFTRFCFGLTEEEDELLTRIFERLRRKESQSVAARWRILSHSNVRHTQSRQDRPQQNVFEHTYSQESKSLERRILSGVERIILFAGARNPRGTLSSMLTESSGQRIASIIRSASDLAATLAEKFISTQLAPIVEETGKLFDSLTMESVDADRSLERFRSSEDKDDRLRRDVDATVMCTVGFGLQSMQRSKTQRPTTGPDAEDVKSGSNGSSFSQVLVREVALKPKVLLSSTVKMMQSNVEV</sequence>
<dbReference type="OrthoDB" id="3222645at2759"/>
<gene>
    <name evidence="2" type="ORF">SCHPADRAFT_925883</name>
</gene>
<feature type="region of interest" description="Disordered" evidence="1">
    <location>
        <begin position="38"/>
        <end position="57"/>
    </location>
</feature>
<feature type="region of interest" description="Disordered" evidence="1">
    <location>
        <begin position="137"/>
        <end position="172"/>
    </location>
</feature>
<reference evidence="2 3" key="1">
    <citation type="submission" date="2015-04" db="EMBL/GenBank/DDBJ databases">
        <title>Complete genome sequence of Schizopora paradoxa KUC8140, a cosmopolitan wood degrader in East Asia.</title>
        <authorList>
            <consortium name="DOE Joint Genome Institute"/>
            <person name="Min B."/>
            <person name="Park H."/>
            <person name="Jang Y."/>
            <person name="Kim J.-J."/>
            <person name="Kim K.H."/>
            <person name="Pangilinan J."/>
            <person name="Lipzen A."/>
            <person name="Riley R."/>
            <person name="Grigoriev I.V."/>
            <person name="Spatafora J.W."/>
            <person name="Choi I.-G."/>
        </authorList>
    </citation>
    <scope>NUCLEOTIDE SEQUENCE [LARGE SCALE GENOMIC DNA]</scope>
    <source>
        <strain evidence="2 3">KUC8140</strain>
    </source>
</reference>
<dbReference type="EMBL" id="KQ085905">
    <property type="protein sequence ID" value="KLO17403.1"/>
    <property type="molecule type" value="Genomic_DNA"/>
</dbReference>
<feature type="compositionally biased region" description="Polar residues" evidence="1">
    <location>
        <begin position="470"/>
        <end position="479"/>
    </location>
</feature>
<accession>A0A0H2S6Z9</accession>
<feature type="compositionally biased region" description="Polar residues" evidence="1">
    <location>
        <begin position="161"/>
        <end position="172"/>
    </location>
</feature>
<proteinExistence type="predicted"/>
<evidence type="ECO:0000313" key="3">
    <source>
        <dbReference type="Proteomes" id="UP000053477"/>
    </source>
</evidence>
<evidence type="ECO:0000313" key="2">
    <source>
        <dbReference type="EMBL" id="KLO17403.1"/>
    </source>
</evidence>
<dbReference type="Proteomes" id="UP000053477">
    <property type="component" value="Unassembled WGS sequence"/>
</dbReference>
<feature type="region of interest" description="Disordered" evidence="1">
    <location>
        <begin position="90"/>
        <end position="109"/>
    </location>
</feature>
<evidence type="ECO:0000256" key="1">
    <source>
        <dbReference type="SAM" id="MobiDB-lite"/>
    </source>
</evidence>
<protein>
    <submittedName>
        <fullName evidence="2">Uncharacterized protein</fullName>
    </submittedName>
</protein>
<dbReference type="STRING" id="27342.A0A0H2S6Z9"/>